<dbReference type="PRINTS" id="PR00502">
    <property type="entry name" value="NUDIXFAMILY"/>
</dbReference>
<dbReference type="InterPro" id="IPR015797">
    <property type="entry name" value="NUDIX_hydrolase-like_dom_sf"/>
</dbReference>
<dbReference type="PROSITE" id="PS51462">
    <property type="entry name" value="NUDIX"/>
    <property type="match status" value="1"/>
</dbReference>
<sequence>MRPFACDMILVENGKILLVKRGREPFKGEWAVPGGRIEDNETAEECAKREMKEETGLDVEPITFTGLYSDPNRDPRGIIVAAFLVKRTGGEVRAGDDADEARWFELHNLPKLCTDHGRIVRDAIRHLQ</sequence>
<evidence type="ECO:0000313" key="3">
    <source>
        <dbReference type="EMBL" id="VVC04322.1"/>
    </source>
</evidence>
<proteinExistence type="predicted"/>
<dbReference type="Gene3D" id="3.90.79.10">
    <property type="entry name" value="Nucleoside Triphosphate Pyrophosphohydrolase"/>
    <property type="match status" value="1"/>
</dbReference>
<organism evidence="3 4">
    <name type="scientific">Candidatus Bilamarchaeum dharawalense</name>
    <dbReference type="NCBI Taxonomy" id="2885759"/>
    <lineage>
        <taxon>Archaea</taxon>
        <taxon>Candidatus Micrarchaeota</taxon>
        <taxon>Candidatus Micrarchaeia</taxon>
        <taxon>Candidatus Anstonellales</taxon>
        <taxon>Candidatus Bilamarchaeaceae</taxon>
        <taxon>Candidatus Bilamarchaeum</taxon>
    </lineage>
</organism>
<dbReference type="InterPro" id="IPR020476">
    <property type="entry name" value="Nudix_hydrolase"/>
</dbReference>
<dbReference type="GO" id="GO:0047631">
    <property type="term" value="F:ADP-ribose diphosphatase activity"/>
    <property type="evidence" value="ECO:0007669"/>
    <property type="project" value="UniProtKB-EC"/>
</dbReference>
<reference evidence="3 4" key="1">
    <citation type="submission" date="2019-08" db="EMBL/GenBank/DDBJ databases">
        <authorList>
            <person name="Vazquez-Campos X."/>
        </authorList>
    </citation>
    <scope>NUCLEOTIDE SEQUENCE [LARGE SCALE GENOMIC DNA]</scope>
    <source>
        <strain evidence="3">LFW-283_2</strain>
    </source>
</reference>
<evidence type="ECO:0000256" key="1">
    <source>
        <dbReference type="ARBA" id="ARBA00022801"/>
    </source>
</evidence>
<dbReference type="PANTHER" id="PTHR43736">
    <property type="entry name" value="ADP-RIBOSE PYROPHOSPHATASE"/>
    <property type="match status" value="1"/>
</dbReference>
<dbReference type="Pfam" id="PF00293">
    <property type="entry name" value="NUDIX"/>
    <property type="match status" value="1"/>
</dbReference>
<evidence type="ECO:0000313" key="4">
    <source>
        <dbReference type="Proteomes" id="UP000789941"/>
    </source>
</evidence>
<dbReference type="PANTHER" id="PTHR43736:SF1">
    <property type="entry name" value="DIHYDRONEOPTERIN TRIPHOSPHATE DIPHOSPHATASE"/>
    <property type="match status" value="1"/>
</dbReference>
<accession>A0A5E4LWC7</accession>
<dbReference type="Proteomes" id="UP000789941">
    <property type="component" value="Unassembled WGS sequence"/>
</dbReference>
<protein>
    <submittedName>
        <fullName evidence="3">ADP-ribose pyrophosphatase</fullName>
        <ecNumber evidence="3">3.6.1.13</ecNumber>
    </submittedName>
</protein>
<dbReference type="AlphaFoldDB" id="A0A5E4LWC7"/>
<feature type="domain" description="Nudix hydrolase" evidence="2">
    <location>
        <begin position="1"/>
        <end position="126"/>
    </location>
</feature>
<dbReference type="EC" id="3.6.1.13" evidence="3"/>
<keyword evidence="1 3" id="KW-0378">Hydrolase</keyword>
<gene>
    <name evidence="3" type="primary">nudF_1</name>
    <name evidence="3" type="ORF">LFW2832_00880</name>
</gene>
<name>A0A5E4LWC7_9ARCH</name>
<dbReference type="CDD" id="cd18873">
    <property type="entry name" value="NUDIX_NadM_like"/>
    <property type="match status" value="1"/>
</dbReference>
<dbReference type="SUPFAM" id="SSF55811">
    <property type="entry name" value="Nudix"/>
    <property type="match status" value="1"/>
</dbReference>
<comment type="caution">
    <text evidence="3">The sequence shown here is derived from an EMBL/GenBank/DDBJ whole genome shotgun (WGS) entry which is preliminary data.</text>
</comment>
<dbReference type="InterPro" id="IPR000086">
    <property type="entry name" value="NUDIX_hydrolase_dom"/>
</dbReference>
<evidence type="ECO:0000259" key="2">
    <source>
        <dbReference type="PROSITE" id="PS51462"/>
    </source>
</evidence>
<dbReference type="PROSITE" id="PS00893">
    <property type="entry name" value="NUDIX_BOX"/>
    <property type="match status" value="1"/>
</dbReference>
<dbReference type="EMBL" id="CABMJJ010000009">
    <property type="protein sequence ID" value="VVC04322.1"/>
    <property type="molecule type" value="Genomic_DNA"/>
</dbReference>
<dbReference type="InterPro" id="IPR020084">
    <property type="entry name" value="NUDIX_hydrolase_CS"/>
</dbReference>